<protein>
    <submittedName>
        <fullName evidence="2">Uncharacterized protein</fullName>
    </submittedName>
</protein>
<gene>
    <name evidence="2" type="ORF">CXB77_17445</name>
</gene>
<evidence type="ECO:0000256" key="1">
    <source>
        <dbReference type="SAM" id="SignalP"/>
    </source>
</evidence>
<feature type="chain" id="PRO_5015591353" evidence="1">
    <location>
        <begin position="23"/>
        <end position="171"/>
    </location>
</feature>
<dbReference type="AlphaFoldDB" id="A0A2S7XMV3"/>
<evidence type="ECO:0000313" key="2">
    <source>
        <dbReference type="EMBL" id="PQJ94913.1"/>
    </source>
</evidence>
<dbReference type="EMBL" id="PPGH01000038">
    <property type="protein sequence ID" value="PQJ94913.1"/>
    <property type="molecule type" value="Genomic_DNA"/>
</dbReference>
<evidence type="ECO:0000313" key="3">
    <source>
        <dbReference type="Proteomes" id="UP000239936"/>
    </source>
</evidence>
<accession>A0A2S7XMV3</accession>
<feature type="signal peptide" evidence="1">
    <location>
        <begin position="1"/>
        <end position="22"/>
    </location>
</feature>
<keyword evidence="3" id="KW-1185">Reference proteome</keyword>
<reference evidence="2 3" key="1">
    <citation type="submission" date="2018-01" db="EMBL/GenBank/DDBJ databases">
        <title>The complete genome sequence of Chromatium okenii LaCa, a purple sulfur bacterium with a turbulent life.</title>
        <authorList>
            <person name="Luedin S.M."/>
            <person name="Liechti N."/>
            <person name="Storelli N."/>
            <person name="Danza F."/>
            <person name="Wittwer M."/>
            <person name="Pothier J.F."/>
            <person name="Tonolla M.A."/>
        </authorList>
    </citation>
    <scope>NUCLEOTIDE SEQUENCE [LARGE SCALE GENOMIC DNA]</scope>
    <source>
        <strain evidence="2 3">LaCa</strain>
    </source>
</reference>
<comment type="caution">
    <text evidence="2">The sequence shown here is derived from an EMBL/GenBank/DDBJ whole genome shotgun (WGS) entry which is preliminary data.</text>
</comment>
<proteinExistence type="predicted"/>
<organism evidence="2 3">
    <name type="scientific">Chromatium okenii</name>
    <dbReference type="NCBI Taxonomy" id="61644"/>
    <lineage>
        <taxon>Bacteria</taxon>
        <taxon>Pseudomonadati</taxon>
        <taxon>Pseudomonadota</taxon>
        <taxon>Gammaproteobacteria</taxon>
        <taxon>Chromatiales</taxon>
        <taxon>Chromatiaceae</taxon>
        <taxon>Chromatium</taxon>
    </lineage>
</organism>
<name>A0A2S7XMV3_9GAMM</name>
<keyword evidence="1" id="KW-0732">Signal</keyword>
<dbReference type="RefSeq" id="WP_105074882.1">
    <property type="nucleotide sequence ID" value="NZ_PPGH01000038.1"/>
</dbReference>
<dbReference type="Proteomes" id="UP000239936">
    <property type="component" value="Unassembled WGS sequence"/>
</dbReference>
<sequence>MISQLRLILLTFLLLLALPAGATTPQRLTLDVRGNIASVQVPVGILQVTLEQHQGSSWKPLAVRHLAASATVRSLKFALPATVTTASQLRANGYRTSKFPARLTTASHTFQRPGPGQDDTRILDINAPVAPAPDDTLALALRLQLSNPTSGKSPAINCFSSINIVGCRCLI</sequence>